<keyword evidence="3" id="KW-1185">Reference proteome</keyword>
<dbReference type="EMBL" id="CAKOFQ010006709">
    <property type="protein sequence ID" value="CAH1963705.1"/>
    <property type="molecule type" value="Genomic_DNA"/>
</dbReference>
<name>A0A9P0JYG0_ACAOB</name>
<keyword evidence="1" id="KW-0472">Membrane</keyword>
<sequence>MHQFRFPYVSLPDSMSSRDMTITGFVFINIECFLYTAHKLKTKKLPKTCLPRRICIHSDHKTDTASFPATPAYLLPAHPPQNAPATTPVVHPLPLYPLRPPTFPENPVTPPCLTPVKR</sequence>
<protein>
    <submittedName>
        <fullName evidence="2">Uncharacterized protein</fullName>
    </submittedName>
</protein>
<evidence type="ECO:0000313" key="3">
    <source>
        <dbReference type="Proteomes" id="UP001152888"/>
    </source>
</evidence>
<evidence type="ECO:0000313" key="2">
    <source>
        <dbReference type="EMBL" id="CAH1963705.1"/>
    </source>
</evidence>
<feature type="transmembrane region" description="Helical" evidence="1">
    <location>
        <begin position="20"/>
        <end position="37"/>
    </location>
</feature>
<comment type="caution">
    <text evidence="2">The sequence shown here is derived from an EMBL/GenBank/DDBJ whole genome shotgun (WGS) entry which is preliminary data.</text>
</comment>
<dbReference type="OrthoDB" id="6264899at2759"/>
<evidence type="ECO:0000256" key="1">
    <source>
        <dbReference type="SAM" id="Phobius"/>
    </source>
</evidence>
<accession>A0A9P0JYG0</accession>
<reference evidence="2" key="1">
    <citation type="submission" date="2022-03" db="EMBL/GenBank/DDBJ databases">
        <authorList>
            <person name="Sayadi A."/>
        </authorList>
    </citation>
    <scope>NUCLEOTIDE SEQUENCE</scope>
</reference>
<dbReference type="Proteomes" id="UP001152888">
    <property type="component" value="Unassembled WGS sequence"/>
</dbReference>
<gene>
    <name evidence="2" type="ORF">ACAOBT_LOCUS5347</name>
</gene>
<keyword evidence="1" id="KW-0812">Transmembrane</keyword>
<dbReference type="AlphaFoldDB" id="A0A9P0JYG0"/>
<keyword evidence="1" id="KW-1133">Transmembrane helix</keyword>
<proteinExistence type="predicted"/>
<organism evidence="2 3">
    <name type="scientific">Acanthoscelides obtectus</name>
    <name type="common">Bean weevil</name>
    <name type="synonym">Bruchus obtectus</name>
    <dbReference type="NCBI Taxonomy" id="200917"/>
    <lineage>
        <taxon>Eukaryota</taxon>
        <taxon>Metazoa</taxon>
        <taxon>Ecdysozoa</taxon>
        <taxon>Arthropoda</taxon>
        <taxon>Hexapoda</taxon>
        <taxon>Insecta</taxon>
        <taxon>Pterygota</taxon>
        <taxon>Neoptera</taxon>
        <taxon>Endopterygota</taxon>
        <taxon>Coleoptera</taxon>
        <taxon>Polyphaga</taxon>
        <taxon>Cucujiformia</taxon>
        <taxon>Chrysomeloidea</taxon>
        <taxon>Chrysomelidae</taxon>
        <taxon>Bruchinae</taxon>
        <taxon>Bruchini</taxon>
        <taxon>Acanthoscelides</taxon>
    </lineage>
</organism>